<gene>
    <name evidence="2" type="ORF">Tco_1066595</name>
</gene>
<reference evidence="2" key="1">
    <citation type="journal article" date="2022" name="Int. J. Mol. Sci.">
        <title>Draft Genome of Tanacetum Coccineum: Genomic Comparison of Closely Related Tanacetum-Family Plants.</title>
        <authorList>
            <person name="Yamashiro T."/>
            <person name="Shiraishi A."/>
            <person name="Nakayama K."/>
            <person name="Satake H."/>
        </authorList>
    </citation>
    <scope>NUCLEOTIDE SEQUENCE</scope>
</reference>
<evidence type="ECO:0000313" key="2">
    <source>
        <dbReference type="EMBL" id="GJT84878.1"/>
    </source>
</evidence>
<proteinExistence type="predicted"/>
<dbReference type="PANTHER" id="PTHR34072">
    <property type="entry name" value="ENZYMATIC POLYPROTEIN-RELATED"/>
    <property type="match status" value="1"/>
</dbReference>
<dbReference type="Gene3D" id="3.10.20.370">
    <property type="match status" value="1"/>
</dbReference>
<keyword evidence="2" id="KW-0548">Nucleotidyltransferase</keyword>
<dbReference type="Pfam" id="PF17919">
    <property type="entry name" value="RT_RNaseH_2"/>
    <property type="match status" value="1"/>
</dbReference>
<accession>A0ABQ5HCK7</accession>
<keyword evidence="2" id="KW-0695">RNA-directed DNA polymerase</keyword>
<dbReference type="GO" id="GO:0003964">
    <property type="term" value="F:RNA-directed DNA polymerase activity"/>
    <property type="evidence" value="ECO:0007669"/>
    <property type="project" value="UniProtKB-KW"/>
</dbReference>
<dbReference type="InterPro" id="IPR043502">
    <property type="entry name" value="DNA/RNA_pol_sf"/>
</dbReference>
<name>A0ABQ5HCK7_9ASTR</name>
<protein>
    <submittedName>
        <fullName evidence="2">Reverse transcriptase domain-containing protein</fullName>
    </submittedName>
</protein>
<organism evidence="2 3">
    <name type="scientific">Tanacetum coccineum</name>
    <dbReference type="NCBI Taxonomy" id="301880"/>
    <lineage>
        <taxon>Eukaryota</taxon>
        <taxon>Viridiplantae</taxon>
        <taxon>Streptophyta</taxon>
        <taxon>Embryophyta</taxon>
        <taxon>Tracheophyta</taxon>
        <taxon>Spermatophyta</taxon>
        <taxon>Magnoliopsida</taxon>
        <taxon>eudicotyledons</taxon>
        <taxon>Gunneridae</taxon>
        <taxon>Pentapetalae</taxon>
        <taxon>asterids</taxon>
        <taxon>campanulids</taxon>
        <taxon>Asterales</taxon>
        <taxon>Asteraceae</taxon>
        <taxon>Asteroideae</taxon>
        <taxon>Anthemideae</taxon>
        <taxon>Anthemidinae</taxon>
        <taxon>Tanacetum</taxon>
    </lineage>
</organism>
<keyword evidence="2" id="KW-0808">Transferase</keyword>
<dbReference type="InterPro" id="IPR041577">
    <property type="entry name" value="RT_RNaseH_2"/>
</dbReference>
<keyword evidence="3" id="KW-1185">Reference proteome</keyword>
<dbReference type="Proteomes" id="UP001151760">
    <property type="component" value="Unassembled WGS sequence"/>
</dbReference>
<feature type="domain" description="Reverse transcriptase/retrotransposon-derived protein RNase H-like" evidence="1">
    <location>
        <begin position="20"/>
        <end position="109"/>
    </location>
</feature>
<dbReference type="PANTHER" id="PTHR34072:SF44">
    <property type="entry name" value="RNA-DIRECTED DNA POLYMERASE"/>
    <property type="match status" value="1"/>
</dbReference>
<comment type="caution">
    <text evidence="2">The sequence shown here is derived from an EMBL/GenBank/DDBJ whole genome shotgun (WGS) entry which is preliminary data.</text>
</comment>
<sequence>MPFGLCNAPVTFQRCMIAIFHEIIEDSMEAPIMIKPDWSLPFEVMCDASDYVVRAVLGQRINKHFKPIHYASKTINEAQGNYTATQKELFAVVFAIDKFRQYLVLSKTIIRDKKGAENQAADNLSRLENPDLRKLTKAEIRDLFHEEWLMAISDKNNKPWYADYCAGRIIRRCVAEDEVAQILRQCHSGPSRGHHGIATTARKDFKAGFYWPHIFCDANKSFGLLTDELRNALSIEPPPHLFKKKSLIAIGVIMELQNGMCVWPAP</sequence>
<dbReference type="SUPFAM" id="SSF56672">
    <property type="entry name" value="DNA/RNA polymerases"/>
    <property type="match status" value="1"/>
</dbReference>
<dbReference type="Gene3D" id="1.10.340.70">
    <property type="match status" value="1"/>
</dbReference>
<reference evidence="2" key="2">
    <citation type="submission" date="2022-01" db="EMBL/GenBank/DDBJ databases">
        <authorList>
            <person name="Yamashiro T."/>
            <person name="Shiraishi A."/>
            <person name="Satake H."/>
            <person name="Nakayama K."/>
        </authorList>
    </citation>
    <scope>NUCLEOTIDE SEQUENCE</scope>
</reference>
<dbReference type="EMBL" id="BQNB010019398">
    <property type="protein sequence ID" value="GJT84878.1"/>
    <property type="molecule type" value="Genomic_DNA"/>
</dbReference>
<evidence type="ECO:0000313" key="3">
    <source>
        <dbReference type="Proteomes" id="UP001151760"/>
    </source>
</evidence>
<evidence type="ECO:0000259" key="1">
    <source>
        <dbReference type="Pfam" id="PF17919"/>
    </source>
</evidence>